<dbReference type="SUPFAM" id="SSF53613">
    <property type="entry name" value="Ribokinase-like"/>
    <property type="match status" value="1"/>
</dbReference>
<keyword evidence="3" id="KW-0418">Kinase</keyword>
<dbReference type="InterPro" id="IPR011611">
    <property type="entry name" value="PfkB_dom"/>
</dbReference>
<dbReference type="PANTHER" id="PTHR43320">
    <property type="entry name" value="SUGAR KINASE"/>
    <property type="match status" value="1"/>
</dbReference>
<dbReference type="InterPro" id="IPR052700">
    <property type="entry name" value="Carb_kinase_PfkB-like"/>
</dbReference>
<dbReference type="Pfam" id="PF00294">
    <property type="entry name" value="PfkB"/>
    <property type="match status" value="1"/>
</dbReference>
<accession>A0A383BBK0</accession>
<keyword evidence="2" id="KW-0808">Transferase</keyword>
<reference evidence="5" key="1">
    <citation type="submission" date="2018-05" db="EMBL/GenBank/DDBJ databases">
        <authorList>
            <person name="Lanie J.A."/>
            <person name="Ng W.-L."/>
            <person name="Kazmierczak K.M."/>
            <person name="Andrzejewski T.M."/>
            <person name="Davidsen T.M."/>
            <person name="Wayne K.J."/>
            <person name="Tettelin H."/>
            <person name="Glass J.I."/>
            <person name="Rusch D."/>
            <person name="Podicherti R."/>
            <person name="Tsui H.-C.T."/>
            <person name="Winkler M.E."/>
        </authorList>
    </citation>
    <scope>NUCLEOTIDE SEQUENCE</scope>
</reference>
<dbReference type="Gene3D" id="3.40.1190.20">
    <property type="match status" value="1"/>
</dbReference>
<evidence type="ECO:0000313" key="5">
    <source>
        <dbReference type="EMBL" id="SVE17160.1"/>
    </source>
</evidence>
<evidence type="ECO:0000256" key="1">
    <source>
        <dbReference type="ARBA" id="ARBA00010688"/>
    </source>
</evidence>
<feature type="domain" description="Carbohydrate kinase PfkB" evidence="4">
    <location>
        <begin position="10"/>
        <end position="57"/>
    </location>
</feature>
<evidence type="ECO:0000256" key="3">
    <source>
        <dbReference type="ARBA" id="ARBA00022777"/>
    </source>
</evidence>
<dbReference type="EMBL" id="UINC01198960">
    <property type="protein sequence ID" value="SVE17160.1"/>
    <property type="molecule type" value="Genomic_DNA"/>
</dbReference>
<dbReference type="InterPro" id="IPR029056">
    <property type="entry name" value="Ribokinase-like"/>
</dbReference>
<dbReference type="PANTHER" id="PTHR43320:SF3">
    <property type="entry name" value="CARBOHYDRATE KINASE PFKB DOMAIN-CONTAINING PROTEIN"/>
    <property type="match status" value="1"/>
</dbReference>
<sequence length="59" mass="6377">VIECDSKKNLKIVDLTGAGDLFAAGFLHGYVNKLSIKESLEKGTEMASKIIQKIGARLN</sequence>
<protein>
    <recommendedName>
        <fullName evidence="4">Carbohydrate kinase PfkB domain-containing protein</fullName>
    </recommendedName>
</protein>
<name>A0A383BBK0_9ZZZZ</name>
<dbReference type="GO" id="GO:0016301">
    <property type="term" value="F:kinase activity"/>
    <property type="evidence" value="ECO:0007669"/>
    <property type="project" value="UniProtKB-KW"/>
</dbReference>
<proteinExistence type="inferred from homology"/>
<organism evidence="5">
    <name type="scientific">marine metagenome</name>
    <dbReference type="NCBI Taxonomy" id="408172"/>
    <lineage>
        <taxon>unclassified sequences</taxon>
        <taxon>metagenomes</taxon>
        <taxon>ecological metagenomes</taxon>
    </lineage>
</organism>
<dbReference type="AlphaFoldDB" id="A0A383BBK0"/>
<evidence type="ECO:0000256" key="2">
    <source>
        <dbReference type="ARBA" id="ARBA00022679"/>
    </source>
</evidence>
<evidence type="ECO:0000259" key="4">
    <source>
        <dbReference type="Pfam" id="PF00294"/>
    </source>
</evidence>
<comment type="similarity">
    <text evidence="1">Belongs to the carbohydrate kinase PfkB family.</text>
</comment>
<gene>
    <name evidence="5" type="ORF">METZ01_LOCUS470014</name>
</gene>
<feature type="non-terminal residue" evidence="5">
    <location>
        <position position="1"/>
    </location>
</feature>